<evidence type="ECO:0000313" key="2">
    <source>
        <dbReference type="Proteomes" id="UP000553756"/>
    </source>
</evidence>
<reference evidence="1 2" key="1">
    <citation type="submission" date="2020-02" db="EMBL/GenBank/DDBJ databases">
        <title>Characterization of phylogenetic diversity of novel bifidobacterial species isolated in Czech ZOOs.</title>
        <authorList>
            <person name="Lugli G.A."/>
            <person name="Vera N.B."/>
            <person name="Ventura M."/>
        </authorList>
    </citation>
    <scope>NUCLEOTIDE SEQUENCE [LARGE SCALE GENOMIC DNA]</scope>
    <source>
        <strain evidence="1 2">DSM 109963</strain>
    </source>
</reference>
<accession>A0ABX1SYS7</accession>
<organism evidence="1 2">
    <name type="scientific">Bifidobacterium panos</name>
    <dbReference type="NCBI Taxonomy" id="2675321"/>
    <lineage>
        <taxon>Bacteria</taxon>
        <taxon>Bacillati</taxon>
        <taxon>Actinomycetota</taxon>
        <taxon>Actinomycetes</taxon>
        <taxon>Bifidobacteriales</taxon>
        <taxon>Bifidobacteriaceae</taxon>
        <taxon>Bifidobacterium</taxon>
    </lineage>
</organism>
<dbReference type="RefSeq" id="WP_216656804.1">
    <property type="nucleotide sequence ID" value="NZ_JAAIIJ010000009.1"/>
</dbReference>
<dbReference type="Proteomes" id="UP000553756">
    <property type="component" value="Unassembled WGS sequence"/>
</dbReference>
<sequence length="98" mass="11588">MRVIFEEHSNKHGLTPEDIIYAAEHMIESDEMRYKGGWYMRFTGRHDDALMPAIGVVLKIKNGCLHVYHAGPGTDAFWNLPFEEWVEKTRRRTRNKKR</sequence>
<name>A0ABX1SYS7_9BIFI</name>
<protein>
    <submittedName>
        <fullName evidence="1">Uncharacterized protein</fullName>
    </submittedName>
</protein>
<dbReference type="EMBL" id="JAAIIJ010000009">
    <property type="protein sequence ID" value="NMN01972.1"/>
    <property type="molecule type" value="Genomic_DNA"/>
</dbReference>
<comment type="caution">
    <text evidence="1">The sequence shown here is derived from an EMBL/GenBank/DDBJ whole genome shotgun (WGS) entry which is preliminary data.</text>
</comment>
<proteinExistence type="predicted"/>
<evidence type="ECO:0000313" key="1">
    <source>
        <dbReference type="EMBL" id="NMN01972.1"/>
    </source>
</evidence>
<keyword evidence="2" id="KW-1185">Reference proteome</keyword>
<gene>
    <name evidence="1" type="ORF">G1C94_0594</name>
</gene>